<dbReference type="Proteomes" id="UP000248889">
    <property type="component" value="Unassembled WGS sequence"/>
</dbReference>
<evidence type="ECO:0000313" key="4">
    <source>
        <dbReference type="Proteomes" id="UP000248889"/>
    </source>
</evidence>
<dbReference type="AlphaFoldDB" id="A0A2X0IVF2"/>
<evidence type="ECO:0000259" key="1">
    <source>
        <dbReference type="Pfam" id="PF08242"/>
    </source>
</evidence>
<dbReference type="InterPro" id="IPR048711">
    <property type="entry name" value="WHD_Rv2258c"/>
</dbReference>
<dbReference type="GO" id="GO:0008168">
    <property type="term" value="F:methyltransferase activity"/>
    <property type="evidence" value="ECO:0007669"/>
    <property type="project" value="UniProtKB-KW"/>
</dbReference>
<reference evidence="3 4" key="1">
    <citation type="submission" date="2018-06" db="EMBL/GenBank/DDBJ databases">
        <title>Streptacidiphilus pinicola sp. nov., isolated from pine grove soil.</title>
        <authorList>
            <person name="Roh S.G."/>
            <person name="Park S."/>
            <person name="Kim M.-K."/>
            <person name="Yun B.-R."/>
            <person name="Park J."/>
            <person name="Kim M.J."/>
            <person name="Kim Y.S."/>
            <person name="Kim S.B."/>
        </authorList>
    </citation>
    <scope>NUCLEOTIDE SEQUENCE [LARGE SCALE GENOMIC DNA]</scope>
    <source>
        <strain evidence="3 4">MMS16-CNU450</strain>
    </source>
</reference>
<dbReference type="InterPro" id="IPR036390">
    <property type="entry name" value="WH_DNA-bd_sf"/>
</dbReference>
<protein>
    <submittedName>
        <fullName evidence="3">SAM-dependent methyltransferase</fullName>
    </submittedName>
</protein>
<dbReference type="InterPro" id="IPR036388">
    <property type="entry name" value="WH-like_DNA-bd_sf"/>
</dbReference>
<dbReference type="EMBL" id="QKYN01000007">
    <property type="protein sequence ID" value="RAG87523.1"/>
    <property type="molecule type" value="Genomic_DNA"/>
</dbReference>
<dbReference type="SUPFAM" id="SSF53335">
    <property type="entry name" value="S-adenosyl-L-methionine-dependent methyltransferases"/>
    <property type="match status" value="1"/>
</dbReference>
<dbReference type="Pfam" id="PF21320">
    <property type="entry name" value="WHD_Rv2258c"/>
    <property type="match status" value="1"/>
</dbReference>
<dbReference type="PANTHER" id="PTHR45128:SF2">
    <property type="entry name" value="METHYLTRANSFERASE DOMAIN-CONTAINING PROTEIN"/>
    <property type="match status" value="1"/>
</dbReference>
<dbReference type="SUPFAM" id="SSF46785">
    <property type="entry name" value="Winged helix' DNA-binding domain"/>
    <property type="match status" value="1"/>
</dbReference>
<keyword evidence="3" id="KW-0808">Transferase</keyword>
<name>A0A2X0IVF2_9ACTN</name>
<keyword evidence="4" id="KW-1185">Reference proteome</keyword>
<feature type="domain" description="Methyltransferase type 12" evidence="1">
    <location>
        <begin position="187"/>
        <end position="281"/>
    </location>
</feature>
<accession>A0A2X0IVF2</accession>
<dbReference type="InterPro" id="IPR013217">
    <property type="entry name" value="Methyltransf_12"/>
</dbReference>
<dbReference type="InterPro" id="IPR053173">
    <property type="entry name" value="SAM-binding_MTase"/>
</dbReference>
<organism evidence="3 4">
    <name type="scientific">Streptacidiphilus pinicola</name>
    <dbReference type="NCBI Taxonomy" id="2219663"/>
    <lineage>
        <taxon>Bacteria</taxon>
        <taxon>Bacillati</taxon>
        <taxon>Actinomycetota</taxon>
        <taxon>Actinomycetes</taxon>
        <taxon>Kitasatosporales</taxon>
        <taxon>Streptomycetaceae</taxon>
        <taxon>Streptacidiphilus</taxon>
    </lineage>
</organism>
<comment type="caution">
    <text evidence="3">The sequence shown here is derived from an EMBL/GenBank/DDBJ whole genome shotgun (WGS) entry which is preliminary data.</text>
</comment>
<dbReference type="Pfam" id="PF08242">
    <property type="entry name" value="Methyltransf_12"/>
    <property type="match status" value="1"/>
</dbReference>
<dbReference type="CDD" id="cd02440">
    <property type="entry name" value="AdoMet_MTases"/>
    <property type="match status" value="1"/>
</dbReference>
<dbReference type="PANTHER" id="PTHR45128">
    <property type="entry name" value="METHYLTRANSFERASE TYPE 11"/>
    <property type="match status" value="1"/>
</dbReference>
<sequence length="361" mass="39129">MNLEITRDEIVDEDAMASLMGRVVTDLGAVALAPLLVIGERLGLFSSLADGRSRTSTELADATGTQERNVREWLSAMAASGYVTLDPDGRFRLTPEQMVAFCDRESPYYALGGFQSFSAAAWLETRDKLERAFRTGEGVGWDQHHPELFSGTARFFRPGYATFLVGQWLPALDGVEEKLRTGGSVADVGCGFGYSTMMMARAFPEARCTGFDYHEPSIEAARRQAKQEGIAKHCEFEVAGAADFGGGPYDLVTYFDCLHDMGDPVGALSHTRARLADGGVVMVVEPHAEDDVADNLNPLSRAFYAASSLICVPASQAQPVGRALGAQAGEARTREVAAEAGFSHFRRATETPFNLVYELRS</sequence>
<dbReference type="OrthoDB" id="9801363at2"/>
<dbReference type="Gene3D" id="1.10.10.10">
    <property type="entry name" value="Winged helix-like DNA-binding domain superfamily/Winged helix DNA-binding domain"/>
    <property type="match status" value="1"/>
</dbReference>
<proteinExistence type="predicted"/>
<dbReference type="GO" id="GO:0032259">
    <property type="term" value="P:methylation"/>
    <property type="evidence" value="ECO:0007669"/>
    <property type="project" value="UniProtKB-KW"/>
</dbReference>
<gene>
    <name evidence="3" type="ORF">DN069_00870</name>
</gene>
<keyword evidence="3" id="KW-0489">Methyltransferase</keyword>
<evidence type="ECO:0000313" key="3">
    <source>
        <dbReference type="EMBL" id="RAG87523.1"/>
    </source>
</evidence>
<dbReference type="Gene3D" id="3.40.50.150">
    <property type="entry name" value="Vaccinia Virus protein VP39"/>
    <property type="match status" value="1"/>
</dbReference>
<feature type="domain" description="S-adenosylmethionine-dependent methyltransferase Rv2258c-like winged HTH" evidence="2">
    <location>
        <begin position="31"/>
        <end position="98"/>
    </location>
</feature>
<evidence type="ECO:0000259" key="2">
    <source>
        <dbReference type="Pfam" id="PF21320"/>
    </source>
</evidence>
<dbReference type="InterPro" id="IPR029063">
    <property type="entry name" value="SAM-dependent_MTases_sf"/>
</dbReference>